<dbReference type="Pfam" id="PF02955">
    <property type="entry name" value="GSH-S_ATP"/>
    <property type="match status" value="1"/>
</dbReference>
<evidence type="ECO:0000313" key="3">
    <source>
        <dbReference type="EMBL" id="NEN79511.1"/>
    </source>
</evidence>
<dbReference type="InterPro" id="IPR004218">
    <property type="entry name" value="GSHS_ATP-bd"/>
</dbReference>
<dbReference type="GO" id="GO:0005524">
    <property type="term" value="F:ATP binding"/>
    <property type="evidence" value="ECO:0007669"/>
    <property type="project" value="UniProtKB-UniRule"/>
</dbReference>
<dbReference type="RefSeq" id="WP_163773062.1">
    <property type="nucleotide sequence ID" value="NZ_JAAGXA010000010.1"/>
</dbReference>
<gene>
    <name evidence="3" type="ORF">G3T38_14615</name>
</gene>
<dbReference type="InterPro" id="IPR011761">
    <property type="entry name" value="ATP-grasp"/>
</dbReference>
<dbReference type="PROSITE" id="PS50975">
    <property type="entry name" value="ATP_GRASP"/>
    <property type="match status" value="1"/>
</dbReference>
<keyword evidence="1" id="KW-0067">ATP-binding</keyword>
<keyword evidence="4" id="KW-1185">Reference proteome</keyword>
<evidence type="ECO:0000259" key="2">
    <source>
        <dbReference type="PROSITE" id="PS50975"/>
    </source>
</evidence>
<organism evidence="3 4">
    <name type="scientific">Nocardioides zeae</name>
    <dbReference type="NCBI Taxonomy" id="1457234"/>
    <lineage>
        <taxon>Bacteria</taxon>
        <taxon>Bacillati</taxon>
        <taxon>Actinomycetota</taxon>
        <taxon>Actinomycetes</taxon>
        <taxon>Propionibacteriales</taxon>
        <taxon>Nocardioidaceae</taxon>
        <taxon>Nocardioides</taxon>
    </lineage>
</organism>
<dbReference type="Proteomes" id="UP000468687">
    <property type="component" value="Unassembled WGS sequence"/>
</dbReference>
<accession>A0A6P0HLN1</accession>
<comment type="caution">
    <text evidence="3">The sequence shown here is derived from an EMBL/GenBank/DDBJ whole genome shotgun (WGS) entry which is preliminary data.</text>
</comment>
<dbReference type="AlphaFoldDB" id="A0A6P0HLN1"/>
<evidence type="ECO:0000256" key="1">
    <source>
        <dbReference type="PROSITE-ProRule" id="PRU00409"/>
    </source>
</evidence>
<sequence>MTSSARPGASPRPRVLLATFQLVPDGEDGGDLLLAALEQRGIDAAWAVWDDPAVDWSAADLVAVRSTWDYHRRLPEFLAWARRTASLTRVLNGPDVFAWNADKSYLVGLGELVPTVPTRTLGDATLLPVLREATAAWGSVVVKPATSAGGLGVVVVDAVDDQRLAGLGPAPWVVQPLVASVRTEGEISVFVLDGTAVLQVDKVPAGDEIRVHEHFGGSSRAVPLDPDLAATAVAAVGAAEELGGRRLDYARIDLLRHEGRWAVSEVEAIEPGLYLDVAPPMAGHFADLVAARVG</sequence>
<protein>
    <recommendedName>
        <fullName evidence="2">ATP-grasp domain-containing protein</fullName>
    </recommendedName>
</protein>
<dbReference type="GO" id="GO:0004363">
    <property type="term" value="F:glutathione synthase activity"/>
    <property type="evidence" value="ECO:0007669"/>
    <property type="project" value="InterPro"/>
</dbReference>
<dbReference type="PANTHER" id="PTHR39217">
    <property type="match status" value="1"/>
</dbReference>
<keyword evidence="1" id="KW-0547">Nucleotide-binding</keyword>
<dbReference type="GO" id="GO:0046872">
    <property type="term" value="F:metal ion binding"/>
    <property type="evidence" value="ECO:0007669"/>
    <property type="project" value="InterPro"/>
</dbReference>
<dbReference type="EMBL" id="JAAGXA010000010">
    <property type="protein sequence ID" value="NEN79511.1"/>
    <property type="molecule type" value="Genomic_DNA"/>
</dbReference>
<dbReference type="PANTHER" id="PTHR39217:SF1">
    <property type="entry name" value="GLUTATHIONE SYNTHETASE"/>
    <property type="match status" value="1"/>
</dbReference>
<proteinExistence type="predicted"/>
<evidence type="ECO:0000313" key="4">
    <source>
        <dbReference type="Proteomes" id="UP000468687"/>
    </source>
</evidence>
<dbReference type="InterPro" id="IPR053191">
    <property type="entry name" value="DcsG_Biosynth_Enzyme"/>
</dbReference>
<feature type="domain" description="ATP-grasp" evidence="2">
    <location>
        <begin position="103"/>
        <end position="294"/>
    </location>
</feature>
<dbReference type="Gene3D" id="3.30.470.20">
    <property type="entry name" value="ATP-grasp fold, B domain"/>
    <property type="match status" value="1"/>
</dbReference>
<reference evidence="3 4" key="1">
    <citation type="journal article" date="2014" name="Int. J. Syst. Evol. Microbiol.">
        <title>Nocardioides zeae sp. nov., isolated from the stem of Zea mays.</title>
        <authorList>
            <person name="Glaeser S.P."/>
            <person name="McInroy J.A."/>
            <person name="Busse H.J."/>
            <person name="Kampfer P."/>
        </authorList>
    </citation>
    <scope>NUCLEOTIDE SEQUENCE [LARGE SCALE GENOMIC DNA]</scope>
    <source>
        <strain evidence="3 4">JCM 30728</strain>
    </source>
</reference>
<dbReference type="SUPFAM" id="SSF56059">
    <property type="entry name" value="Glutathione synthetase ATP-binding domain-like"/>
    <property type="match status" value="1"/>
</dbReference>
<name>A0A6P0HLN1_9ACTN</name>